<comment type="caution">
    <text evidence="1">The sequence shown here is derived from an EMBL/GenBank/DDBJ whole genome shotgun (WGS) entry which is preliminary data.</text>
</comment>
<sequence>ELAKIDAALFRFEGELEGKFKLDRLPSPLHLQLKQGAQVMFTQNDPKRRWYNGTVGHITVLSEQEIVVTLQQTGEKLTIEKAVWSEYHYQWNAATQQIERFEVGSYTQYPLVLAWAMTIHKSQGRTIDKVHLALGKGA</sequence>
<evidence type="ECO:0000313" key="2">
    <source>
        <dbReference type="Proteomes" id="UP001268610"/>
    </source>
</evidence>
<dbReference type="InterPro" id="IPR027417">
    <property type="entry name" value="P-loop_NTPase"/>
</dbReference>
<dbReference type="Gene3D" id="3.40.50.300">
    <property type="entry name" value="P-loop containing nucleotide triphosphate hydrolases"/>
    <property type="match status" value="1"/>
</dbReference>
<dbReference type="CDD" id="cd18809">
    <property type="entry name" value="SF1_C_RecD"/>
    <property type="match status" value="1"/>
</dbReference>
<accession>A0AAJ2LS45</accession>
<name>A0AAJ2LS45_9HYPH</name>
<dbReference type="Proteomes" id="UP001268610">
    <property type="component" value="Unassembled WGS sequence"/>
</dbReference>
<feature type="non-terminal residue" evidence="1">
    <location>
        <position position="1"/>
    </location>
</feature>
<reference evidence="1" key="1">
    <citation type="submission" date="2023-04" db="EMBL/GenBank/DDBJ databases">
        <title>Genomic characterization of faba bean (Vicia faba) microsymbionts in Mexican soils.</title>
        <authorList>
            <person name="Rivera Orduna F.N."/>
            <person name="Guevara-Luna J."/>
            <person name="Yan J."/>
            <person name="Arroyo-Herrera I."/>
            <person name="Li Y."/>
            <person name="Vasquez-Murrieta M.S."/>
            <person name="Wang E.T."/>
        </authorList>
    </citation>
    <scope>NUCLEOTIDE SEQUENCE</scope>
    <source>
        <strain evidence="1">CH26</strain>
    </source>
</reference>
<evidence type="ECO:0008006" key="3">
    <source>
        <dbReference type="Google" id="ProtNLM"/>
    </source>
</evidence>
<dbReference type="PANTHER" id="PTHR23274:SF11">
    <property type="entry name" value="ATP-DEPENDENT DNA HELICASE PIF1"/>
    <property type="match status" value="1"/>
</dbReference>
<dbReference type="SUPFAM" id="SSF52540">
    <property type="entry name" value="P-loop containing nucleoside triphosphate hydrolases"/>
    <property type="match status" value="1"/>
</dbReference>
<dbReference type="Gene3D" id="2.30.30.940">
    <property type="match status" value="1"/>
</dbReference>
<protein>
    <recommendedName>
        <fullName evidence="3">AAA family ATPase</fullName>
    </recommendedName>
</protein>
<proteinExistence type="predicted"/>
<organism evidence="1 2">
    <name type="scientific">Rhizobium hidalgonense</name>
    <dbReference type="NCBI Taxonomy" id="1538159"/>
    <lineage>
        <taxon>Bacteria</taxon>
        <taxon>Pseudomonadati</taxon>
        <taxon>Pseudomonadota</taxon>
        <taxon>Alphaproteobacteria</taxon>
        <taxon>Hyphomicrobiales</taxon>
        <taxon>Rhizobiaceae</taxon>
        <taxon>Rhizobium/Agrobacterium group</taxon>
        <taxon>Rhizobium</taxon>
    </lineage>
</organism>
<dbReference type="PANTHER" id="PTHR23274">
    <property type="entry name" value="DNA HELICASE-RELATED"/>
    <property type="match status" value="1"/>
</dbReference>
<feature type="non-terminal residue" evidence="1">
    <location>
        <position position="138"/>
    </location>
</feature>
<gene>
    <name evidence="1" type="ORF">RJJ65_38365</name>
</gene>
<evidence type="ECO:0000313" key="1">
    <source>
        <dbReference type="EMBL" id="MDR9778409.1"/>
    </source>
</evidence>
<dbReference type="AlphaFoldDB" id="A0AAJ2LS45"/>
<dbReference type="EMBL" id="JAVLSF010000785">
    <property type="protein sequence ID" value="MDR9778409.1"/>
    <property type="molecule type" value="Genomic_DNA"/>
</dbReference>